<evidence type="ECO:0000313" key="7">
    <source>
        <dbReference type="EMBL" id="RWR83472.1"/>
    </source>
</evidence>
<dbReference type="STRING" id="337451.A0A443NYB5"/>
<evidence type="ECO:0000313" key="8">
    <source>
        <dbReference type="Proteomes" id="UP000283530"/>
    </source>
</evidence>
<feature type="compositionally biased region" description="Low complexity" evidence="5">
    <location>
        <begin position="43"/>
        <end position="61"/>
    </location>
</feature>
<accession>A0A443NYB5</accession>
<protein>
    <submittedName>
        <fullName evidence="7">Putative serine/threonine-protein kinase</fullName>
    </submittedName>
</protein>
<feature type="compositionally biased region" description="Polar residues" evidence="5">
    <location>
        <begin position="74"/>
        <end position="86"/>
    </location>
</feature>
<dbReference type="InterPro" id="IPR013083">
    <property type="entry name" value="Znf_RING/FYVE/PHD"/>
</dbReference>
<proteinExistence type="predicted"/>
<dbReference type="GO" id="GO:0016301">
    <property type="term" value="F:kinase activity"/>
    <property type="evidence" value="ECO:0007669"/>
    <property type="project" value="UniProtKB-KW"/>
</dbReference>
<dbReference type="OrthoDB" id="8118048at2759"/>
<dbReference type="Pfam" id="PF13639">
    <property type="entry name" value="zf-RING_2"/>
    <property type="match status" value="1"/>
</dbReference>
<name>A0A443NYB5_9MAGN</name>
<dbReference type="SMART" id="SM00184">
    <property type="entry name" value="RING"/>
    <property type="match status" value="1"/>
</dbReference>
<keyword evidence="7" id="KW-0418">Kinase</keyword>
<sequence>MAAALECWSSRASTDEDMVEQVLMKTLFRSEAFPSTAPSNAISTTTSKDPSSSSSSTATATVQKKWHRLGRNVTGANTNLKSSLNLDTAKDSTATTGRPTTRSSRSSAALPSSTTPTTSSSTCPRGREAMKEEEEEEGRKGFGWWERRDWVSIYGNGVVWLSKSRRSSSSTTFIHSIFQKREGDFCILIATMPITVGSRRDFSISRRFDETLILDGLAMQSQSQMSRSAGRRFNGPQTFEDGTTIRPQHVFDSIARRSNESLTPRWSDESLVFNALTMPSQFRATRRFLEPRTFEAMPSHMLDSISGLLDESFMLDVVLRESELLHEQMGFRFVPAASTAIDALQTEKFEEGMKCSTCTICLDDFIVGMYLKCMPCMHLFHKDCIVNWLKQSNSCPICRSKLQDEN</sequence>
<evidence type="ECO:0000256" key="4">
    <source>
        <dbReference type="PROSITE-ProRule" id="PRU00175"/>
    </source>
</evidence>
<dbReference type="AlphaFoldDB" id="A0A443NYB5"/>
<reference evidence="7 8" key="1">
    <citation type="journal article" date="2019" name="Nat. Plants">
        <title>Stout camphor tree genome fills gaps in understanding of flowering plant genome evolution.</title>
        <authorList>
            <person name="Chaw S.M."/>
            <person name="Liu Y.C."/>
            <person name="Wu Y.W."/>
            <person name="Wang H.Y."/>
            <person name="Lin C.I."/>
            <person name="Wu C.S."/>
            <person name="Ke H.M."/>
            <person name="Chang L.Y."/>
            <person name="Hsu C.Y."/>
            <person name="Yang H.T."/>
            <person name="Sudianto E."/>
            <person name="Hsu M.H."/>
            <person name="Wu K.P."/>
            <person name="Wang L.N."/>
            <person name="Leebens-Mack J.H."/>
            <person name="Tsai I.J."/>
        </authorList>
    </citation>
    <scope>NUCLEOTIDE SEQUENCE [LARGE SCALE GENOMIC DNA]</scope>
    <source>
        <strain evidence="8">cv. Chaw 1501</strain>
        <tissue evidence="7">Young leaves</tissue>
    </source>
</reference>
<dbReference type="PANTHER" id="PTHR45931:SF3">
    <property type="entry name" value="RING ZINC FINGER-CONTAINING PROTEIN"/>
    <property type="match status" value="1"/>
</dbReference>
<dbReference type="GO" id="GO:0061630">
    <property type="term" value="F:ubiquitin protein ligase activity"/>
    <property type="evidence" value="ECO:0007669"/>
    <property type="project" value="TreeGrafter"/>
</dbReference>
<dbReference type="GO" id="GO:0008270">
    <property type="term" value="F:zinc ion binding"/>
    <property type="evidence" value="ECO:0007669"/>
    <property type="project" value="UniProtKB-KW"/>
</dbReference>
<dbReference type="Proteomes" id="UP000283530">
    <property type="component" value="Unassembled WGS sequence"/>
</dbReference>
<evidence type="ECO:0000256" key="2">
    <source>
        <dbReference type="ARBA" id="ARBA00022771"/>
    </source>
</evidence>
<dbReference type="SUPFAM" id="SSF57850">
    <property type="entry name" value="RING/U-box"/>
    <property type="match status" value="1"/>
</dbReference>
<dbReference type="PANTHER" id="PTHR45931">
    <property type="entry name" value="SI:CH211-59O9.10"/>
    <property type="match status" value="1"/>
</dbReference>
<evidence type="ECO:0000256" key="3">
    <source>
        <dbReference type="ARBA" id="ARBA00022833"/>
    </source>
</evidence>
<evidence type="ECO:0000256" key="1">
    <source>
        <dbReference type="ARBA" id="ARBA00022723"/>
    </source>
</evidence>
<feature type="compositionally biased region" description="Low complexity" evidence="5">
    <location>
        <begin position="92"/>
        <end position="122"/>
    </location>
</feature>
<keyword evidence="7" id="KW-0808">Transferase</keyword>
<dbReference type="InterPro" id="IPR051834">
    <property type="entry name" value="RING_finger_E3_ligase"/>
</dbReference>
<dbReference type="Gene3D" id="3.30.40.10">
    <property type="entry name" value="Zinc/RING finger domain, C3HC4 (zinc finger)"/>
    <property type="match status" value="1"/>
</dbReference>
<dbReference type="GO" id="GO:0006511">
    <property type="term" value="P:ubiquitin-dependent protein catabolic process"/>
    <property type="evidence" value="ECO:0007669"/>
    <property type="project" value="TreeGrafter"/>
</dbReference>
<dbReference type="GO" id="GO:0005634">
    <property type="term" value="C:nucleus"/>
    <property type="evidence" value="ECO:0007669"/>
    <property type="project" value="TreeGrafter"/>
</dbReference>
<evidence type="ECO:0000256" key="5">
    <source>
        <dbReference type="SAM" id="MobiDB-lite"/>
    </source>
</evidence>
<keyword evidence="8" id="KW-1185">Reference proteome</keyword>
<gene>
    <name evidence="7" type="ORF">CKAN_01222800</name>
</gene>
<evidence type="ECO:0000259" key="6">
    <source>
        <dbReference type="PROSITE" id="PS50089"/>
    </source>
</evidence>
<feature type="region of interest" description="Disordered" evidence="5">
    <location>
        <begin position="35"/>
        <end position="139"/>
    </location>
</feature>
<comment type="caution">
    <text evidence="7">The sequence shown here is derived from an EMBL/GenBank/DDBJ whole genome shotgun (WGS) entry which is preliminary data.</text>
</comment>
<feature type="domain" description="RING-type" evidence="6">
    <location>
        <begin position="358"/>
        <end position="399"/>
    </location>
</feature>
<keyword evidence="2 4" id="KW-0863">Zinc-finger</keyword>
<keyword evidence="3" id="KW-0862">Zinc</keyword>
<organism evidence="7 8">
    <name type="scientific">Cinnamomum micranthum f. kanehirae</name>
    <dbReference type="NCBI Taxonomy" id="337451"/>
    <lineage>
        <taxon>Eukaryota</taxon>
        <taxon>Viridiplantae</taxon>
        <taxon>Streptophyta</taxon>
        <taxon>Embryophyta</taxon>
        <taxon>Tracheophyta</taxon>
        <taxon>Spermatophyta</taxon>
        <taxon>Magnoliopsida</taxon>
        <taxon>Magnoliidae</taxon>
        <taxon>Laurales</taxon>
        <taxon>Lauraceae</taxon>
        <taxon>Cinnamomum</taxon>
    </lineage>
</organism>
<dbReference type="EMBL" id="QPKB01000004">
    <property type="protein sequence ID" value="RWR83472.1"/>
    <property type="molecule type" value="Genomic_DNA"/>
</dbReference>
<dbReference type="InterPro" id="IPR001841">
    <property type="entry name" value="Znf_RING"/>
</dbReference>
<dbReference type="PROSITE" id="PS50089">
    <property type="entry name" value="ZF_RING_2"/>
    <property type="match status" value="1"/>
</dbReference>
<keyword evidence="1" id="KW-0479">Metal-binding</keyword>